<dbReference type="Proteomes" id="UP000005317">
    <property type="component" value="Unassembled WGS sequence"/>
</dbReference>
<proteinExistence type="predicted"/>
<organism evidence="2 3">
    <name type="scientific">Thiothrix nivea (strain ATCC 35100 / DSM 5205 / JP2)</name>
    <dbReference type="NCBI Taxonomy" id="870187"/>
    <lineage>
        <taxon>Bacteria</taxon>
        <taxon>Pseudomonadati</taxon>
        <taxon>Pseudomonadota</taxon>
        <taxon>Gammaproteobacteria</taxon>
        <taxon>Thiotrichales</taxon>
        <taxon>Thiotrichaceae</taxon>
        <taxon>Thiothrix</taxon>
    </lineage>
</organism>
<evidence type="ECO:0000313" key="3">
    <source>
        <dbReference type="Proteomes" id="UP000005317"/>
    </source>
</evidence>
<accession>A0A656HDS4</accession>
<dbReference type="EMBL" id="JH651384">
    <property type="protein sequence ID" value="EIJ33606.1"/>
    <property type="molecule type" value="Genomic_DNA"/>
</dbReference>
<dbReference type="AlphaFoldDB" id="A0A656HDS4"/>
<gene>
    <name evidence="2" type="ORF">Thini_0981</name>
</gene>
<evidence type="ECO:0000256" key="1">
    <source>
        <dbReference type="SAM" id="Phobius"/>
    </source>
</evidence>
<reference evidence="3" key="1">
    <citation type="journal article" date="2011" name="Stand. Genomic Sci.">
        <title>Genome sequence of the filamentous, gliding Thiothrix nivea neotype strain (JP2(T)).</title>
        <authorList>
            <person name="Lapidus A."/>
            <person name="Nolan M."/>
            <person name="Lucas S."/>
            <person name="Glavina Del Rio T."/>
            <person name="Tice H."/>
            <person name="Cheng J.F."/>
            <person name="Tapia R."/>
            <person name="Han C."/>
            <person name="Goodwin L."/>
            <person name="Pitluck S."/>
            <person name="Liolios K."/>
            <person name="Pagani I."/>
            <person name="Ivanova N."/>
            <person name="Huntemann M."/>
            <person name="Mavromatis K."/>
            <person name="Mikhailova N."/>
            <person name="Pati A."/>
            <person name="Chen A."/>
            <person name="Palaniappan K."/>
            <person name="Land M."/>
            <person name="Brambilla E.M."/>
            <person name="Rohde M."/>
            <person name="Abt B."/>
            <person name="Verbarg S."/>
            <person name="Goker M."/>
            <person name="Bristow J."/>
            <person name="Eisen J.A."/>
            <person name="Markowitz V."/>
            <person name="Hugenholtz P."/>
            <person name="Kyrpides N.C."/>
            <person name="Klenk H.P."/>
            <person name="Woyke T."/>
        </authorList>
    </citation>
    <scope>NUCLEOTIDE SEQUENCE [LARGE SCALE GENOMIC DNA]</scope>
    <source>
        <strain evidence="3">ATCC 35100 / DSM 5205 / JP2</strain>
    </source>
</reference>
<evidence type="ECO:0000313" key="2">
    <source>
        <dbReference type="EMBL" id="EIJ33606.1"/>
    </source>
</evidence>
<protein>
    <submittedName>
        <fullName evidence="2">Uncharacterized protein</fullName>
    </submittedName>
</protein>
<feature type="transmembrane region" description="Helical" evidence="1">
    <location>
        <begin position="20"/>
        <end position="38"/>
    </location>
</feature>
<keyword evidence="3" id="KW-1185">Reference proteome</keyword>
<keyword evidence="1" id="KW-0812">Transmembrane</keyword>
<keyword evidence="1" id="KW-1133">Transmembrane helix</keyword>
<sequence length="39" mass="4364">MKQNSNPRNSLLTAGIGYRLLLVGLLIALLWLAVGWVLW</sequence>
<name>A0A656HDS4_THINJ</name>
<keyword evidence="1" id="KW-0472">Membrane</keyword>